<proteinExistence type="predicted"/>
<feature type="domain" description="LysM" evidence="2">
    <location>
        <begin position="175"/>
        <end position="219"/>
    </location>
</feature>
<dbReference type="Pfam" id="PF01476">
    <property type="entry name" value="LysM"/>
    <property type="match status" value="2"/>
</dbReference>
<dbReference type="EMBL" id="PFVJ01000050">
    <property type="protein sequence ID" value="PJA89791.1"/>
    <property type="molecule type" value="Genomic_DNA"/>
</dbReference>
<dbReference type="PROSITE" id="PS51782">
    <property type="entry name" value="LYSM"/>
    <property type="match status" value="2"/>
</dbReference>
<dbReference type="GO" id="GO:0004222">
    <property type="term" value="F:metalloendopeptidase activity"/>
    <property type="evidence" value="ECO:0007669"/>
    <property type="project" value="TreeGrafter"/>
</dbReference>
<sequence length="424" mass="45595">MSPFLNRVGQIYRATLGFWIYKFLFGIKRKTGKLKNPIQGSFVHFFGKRNSLQVVLFIVALVVMIPHSSLYSQDSGSVPGRKSVLYKMVGPGEQDFDLQEVIVDVSSIQISQDTRSWSEAAVVLENGVTPKDVIIEKEGLSSISSGGSVSKPSIITGADVPTVTSVKTDSRTEVLTYEVQPGDVIGSIAQKFGLNTITVLWANNLTSRSYIRPGDKLKILPIDGVLHTVVSGDNISKIASKYSAKTNEIVSYNKLADASDIVIGEQLIIPNGVKVAVVYASTPSTKSVFRQVSAPPPSIDAPAGSGFLWPAGVRRITQYYGWQHTGLDIAGPIGTPLYASKSGTVIKSQCGYNGGYGCHVILDHGGGVQTLYGHSSQLLVSVGEKVIQGQTIALMGSTGRSTGPHIHFEVRINGVRENPLKYIK</sequence>
<dbReference type="SMART" id="SM00257">
    <property type="entry name" value="LysM"/>
    <property type="match status" value="2"/>
</dbReference>
<dbReference type="CDD" id="cd00118">
    <property type="entry name" value="LysM"/>
    <property type="match status" value="2"/>
</dbReference>
<gene>
    <name evidence="3" type="ORF">CO137_02405</name>
</gene>
<evidence type="ECO:0000256" key="1">
    <source>
        <dbReference type="ARBA" id="ARBA00022729"/>
    </source>
</evidence>
<evidence type="ECO:0000313" key="3">
    <source>
        <dbReference type="EMBL" id="PJA89791.1"/>
    </source>
</evidence>
<dbReference type="PANTHER" id="PTHR21666">
    <property type="entry name" value="PEPTIDASE-RELATED"/>
    <property type="match status" value="1"/>
</dbReference>
<dbReference type="InterPro" id="IPR050570">
    <property type="entry name" value="Cell_wall_metabolism_enzyme"/>
</dbReference>
<feature type="domain" description="LysM" evidence="2">
    <location>
        <begin position="225"/>
        <end position="269"/>
    </location>
</feature>
<evidence type="ECO:0000259" key="2">
    <source>
        <dbReference type="PROSITE" id="PS51782"/>
    </source>
</evidence>
<organism evidence="3 4">
    <name type="scientific">Candidatus Magasanikbacteria bacterium CG_4_9_14_3_um_filter_32_9</name>
    <dbReference type="NCBI Taxonomy" id="1974644"/>
    <lineage>
        <taxon>Bacteria</taxon>
        <taxon>Candidatus Magasanikiibacteriota</taxon>
    </lineage>
</organism>
<keyword evidence="1" id="KW-0732">Signal</keyword>
<comment type="caution">
    <text evidence="3">The sequence shown here is derived from an EMBL/GenBank/DDBJ whole genome shotgun (WGS) entry which is preliminary data.</text>
</comment>
<dbReference type="Proteomes" id="UP000230843">
    <property type="component" value="Unassembled WGS sequence"/>
</dbReference>
<dbReference type="SUPFAM" id="SSF51261">
    <property type="entry name" value="Duplicated hybrid motif"/>
    <property type="match status" value="1"/>
</dbReference>
<dbReference type="Gene3D" id="2.70.70.10">
    <property type="entry name" value="Glucose Permease (Domain IIA)"/>
    <property type="match status" value="1"/>
</dbReference>
<dbReference type="InterPro" id="IPR036779">
    <property type="entry name" value="LysM_dom_sf"/>
</dbReference>
<accession>A0A2M7Z6P0</accession>
<dbReference type="Pfam" id="PF01551">
    <property type="entry name" value="Peptidase_M23"/>
    <property type="match status" value="1"/>
</dbReference>
<dbReference type="CDD" id="cd12797">
    <property type="entry name" value="M23_peptidase"/>
    <property type="match status" value="1"/>
</dbReference>
<reference evidence="4" key="1">
    <citation type="submission" date="2017-09" db="EMBL/GenBank/DDBJ databases">
        <title>Depth-based differentiation of microbial function through sediment-hosted aquifers and enrichment of novel symbionts in the deep terrestrial subsurface.</title>
        <authorList>
            <person name="Probst A.J."/>
            <person name="Ladd B."/>
            <person name="Jarett J.K."/>
            <person name="Geller-Mcgrath D.E."/>
            <person name="Sieber C.M.K."/>
            <person name="Emerson J.B."/>
            <person name="Anantharaman K."/>
            <person name="Thomas B.C."/>
            <person name="Malmstrom R."/>
            <person name="Stieglmeier M."/>
            <person name="Klingl A."/>
            <person name="Woyke T."/>
            <person name="Ryan C.M."/>
            <person name="Banfield J.F."/>
        </authorList>
    </citation>
    <scope>NUCLEOTIDE SEQUENCE [LARGE SCALE GENOMIC DNA]</scope>
</reference>
<evidence type="ECO:0000313" key="4">
    <source>
        <dbReference type="Proteomes" id="UP000230843"/>
    </source>
</evidence>
<dbReference type="InterPro" id="IPR018392">
    <property type="entry name" value="LysM"/>
</dbReference>
<dbReference type="InterPro" id="IPR011055">
    <property type="entry name" value="Dup_hybrid_motif"/>
</dbReference>
<name>A0A2M7Z6P0_9BACT</name>
<dbReference type="AlphaFoldDB" id="A0A2M7Z6P0"/>
<dbReference type="InterPro" id="IPR016047">
    <property type="entry name" value="M23ase_b-sheet_dom"/>
</dbReference>
<dbReference type="Gene3D" id="3.10.350.10">
    <property type="entry name" value="LysM domain"/>
    <property type="match status" value="2"/>
</dbReference>
<protein>
    <recommendedName>
        <fullName evidence="2">LysM domain-containing protein</fullName>
    </recommendedName>
</protein>
<dbReference type="PANTHER" id="PTHR21666:SF289">
    <property type="entry name" value="L-ALA--D-GLU ENDOPEPTIDASE"/>
    <property type="match status" value="1"/>
</dbReference>
<dbReference type="SUPFAM" id="SSF54106">
    <property type="entry name" value="LysM domain"/>
    <property type="match status" value="1"/>
</dbReference>